<dbReference type="EMBL" id="JAVFKY010000002">
    <property type="protein sequence ID" value="KAK5580378.1"/>
    <property type="molecule type" value="Genomic_DNA"/>
</dbReference>
<keyword evidence="1" id="KW-0472">Membrane</keyword>
<keyword evidence="3" id="KW-1185">Reference proteome</keyword>
<gene>
    <name evidence="2" type="ORF">RB653_000394</name>
</gene>
<evidence type="ECO:0000256" key="1">
    <source>
        <dbReference type="SAM" id="Phobius"/>
    </source>
</evidence>
<keyword evidence="1" id="KW-0812">Transmembrane</keyword>
<name>A0AAN7U5X1_9MYCE</name>
<reference evidence="2 3" key="1">
    <citation type="submission" date="2023-11" db="EMBL/GenBank/DDBJ databases">
        <title>Dfirmibasis_genome.</title>
        <authorList>
            <person name="Edelbroek B."/>
            <person name="Kjellin J."/>
            <person name="Jerlstrom-Hultqvist J."/>
            <person name="Soderbom F."/>
        </authorList>
    </citation>
    <scope>NUCLEOTIDE SEQUENCE [LARGE SCALE GENOMIC DNA]</scope>
    <source>
        <strain evidence="2 3">TNS-C-14</strain>
    </source>
</reference>
<dbReference type="Proteomes" id="UP001344447">
    <property type="component" value="Unassembled WGS sequence"/>
</dbReference>
<feature type="transmembrane region" description="Helical" evidence="1">
    <location>
        <begin position="44"/>
        <end position="64"/>
    </location>
</feature>
<proteinExistence type="predicted"/>
<organism evidence="2 3">
    <name type="scientific">Dictyostelium firmibasis</name>
    <dbReference type="NCBI Taxonomy" id="79012"/>
    <lineage>
        <taxon>Eukaryota</taxon>
        <taxon>Amoebozoa</taxon>
        <taxon>Evosea</taxon>
        <taxon>Eumycetozoa</taxon>
        <taxon>Dictyostelia</taxon>
        <taxon>Dictyosteliales</taxon>
        <taxon>Dictyosteliaceae</taxon>
        <taxon>Dictyostelium</taxon>
    </lineage>
</organism>
<evidence type="ECO:0000313" key="3">
    <source>
        <dbReference type="Proteomes" id="UP001344447"/>
    </source>
</evidence>
<dbReference type="AlphaFoldDB" id="A0AAN7U5X1"/>
<feature type="transmembrane region" description="Helical" evidence="1">
    <location>
        <begin position="84"/>
        <end position="105"/>
    </location>
</feature>
<protein>
    <submittedName>
        <fullName evidence="2">Uncharacterized protein</fullName>
    </submittedName>
</protein>
<comment type="caution">
    <text evidence="2">The sequence shown here is derived from an EMBL/GenBank/DDBJ whole genome shotgun (WGS) entry which is preliminary data.</text>
</comment>
<sequence length="229" mass="27517">MHFNKFMFSFIRYLINVWCITLVFKFIEDSISDVQGKIKFKNFFFIFDFILSLFPFLSLIYLLLHSYTNALLFIEIILEKRFQFPNVLMVLFPIFYSLIGIFIYCHRFKSIKKNTIYFENNKEKNGSKLKIVEKVKVHSYGREFNKIKFTIITLLWFLFCNYYYFEPIDCELLEQYKDLINNLKNSDINFCLGNTNRDSLDSRLDLVNFLSQTLPLTLIIPVMEISMIL</sequence>
<keyword evidence="1" id="KW-1133">Transmembrane helix</keyword>
<feature type="transmembrane region" description="Helical" evidence="1">
    <location>
        <begin position="6"/>
        <end position="24"/>
    </location>
</feature>
<accession>A0AAN7U5X1</accession>
<evidence type="ECO:0000313" key="2">
    <source>
        <dbReference type="EMBL" id="KAK5580378.1"/>
    </source>
</evidence>